<evidence type="ECO:0000313" key="2">
    <source>
        <dbReference type="Proteomes" id="UP000824890"/>
    </source>
</evidence>
<accession>A0ABQ8EBJ9</accession>
<name>A0ABQ8EBJ9_BRANA</name>
<organism evidence="1 2">
    <name type="scientific">Brassica napus</name>
    <name type="common">Rape</name>
    <dbReference type="NCBI Taxonomy" id="3708"/>
    <lineage>
        <taxon>Eukaryota</taxon>
        <taxon>Viridiplantae</taxon>
        <taxon>Streptophyta</taxon>
        <taxon>Embryophyta</taxon>
        <taxon>Tracheophyta</taxon>
        <taxon>Spermatophyta</taxon>
        <taxon>Magnoliopsida</taxon>
        <taxon>eudicotyledons</taxon>
        <taxon>Gunneridae</taxon>
        <taxon>Pentapetalae</taxon>
        <taxon>rosids</taxon>
        <taxon>malvids</taxon>
        <taxon>Brassicales</taxon>
        <taxon>Brassicaceae</taxon>
        <taxon>Brassiceae</taxon>
        <taxon>Brassica</taxon>
    </lineage>
</organism>
<proteinExistence type="predicted"/>
<dbReference type="EMBL" id="JAGKQM010000002">
    <property type="protein sequence ID" value="KAH0938996.1"/>
    <property type="molecule type" value="Genomic_DNA"/>
</dbReference>
<dbReference type="Proteomes" id="UP000824890">
    <property type="component" value="Unassembled WGS sequence"/>
</dbReference>
<protein>
    <submittedName>
        <fullName evidence="1">Uncharacterized protein</fullName>
    </submittedName>
</protein>
<reference evidence="1 2" key="1">
    <citation type="submission" date="2021-05" db="EMBL/GenBank/DDBJ databases">
        <title>Genome Assembly of Synthetic Allotetraploid Brassica napus Reveals Homoeologous Exchanges between Subgenomes.</title>
        <authorList>
            <person name="Davis J.T."/>
        </authorList>
    </citation>
    <scope>NUCLEOTIDE SEQUENCE [LARGE SCALE GENOMIC DNA]</scope>
    <source>
        <strain evidence="2">cv. Da-Ae</strain>
        <tissue evidence="1">Seedling</tissue>
    </source>
</reference>
<comment type="caution">
    <text evidence="1">The sequence shown here is derived from an EMBL/GenBank/DDBJ whole genome shotgun (WGS) entry which is preliminary data.</text>
</comment>
<keyword evidence="2" id="KW-1185">Reference proteome</keyword>
<gene>
    <name evidence="1" type="ORF">HID58_006457</name>
</gene>
<evidence type="ECO:0000313" key="1">
    <source>
        <dbReference type="EMBL" id="KAH0938996.1"/>
    </source>
</evidence>
<sequence length="136" mass="15042">MFDFGTTNYLPTGSRICENEGLVVLYLESHVSVVMVSVENLVALVGYFMEFLSALNFSLSLSDNCVCSFVLMIASRFSSSFKNMYLEAQDFPVLQGLFSWYCDLLGIVAEFLALLDAQVAAILLSISKLVCKSDCQ</sequence>